<protein>
    <submittedName>
        <fullName evidence="2">Uncharacterized protein</fullName>
    </submittedName>
</protein>
<accession>J3LEH5</accession>
<reference evidence="2" key="1">
    <citation type="submission" date="2013-04" db="UniProtKB">
        <authorList>
            <consortium name="EnsemblPlants"/>
        </authorList>
    </citation>
    <scope>IDENTIFICATION</scope>
</reference>
<dbReference type="EnsemblPlants" id="OB02G30420.1">
    <property type="protein sequence ID" value="OB02G30420.1"/>
    <property type="gene ID" value="OB02G30420"/>
</dbReference>
<evidence type="ECO:0000313" key="2">
    <source>
        <dbReference type="EnsemblPlants" id="OB02G30420.1"/>
    </source>
</evidence>
<dbReference type="Gramene" id="OB02G30420.1">
    <property type="protein sequence ID" value="OB02G30420.1"/>
    <property type="gene ID" value="OB02G30420"/>
</dbReference>
<keyword evidence="3" id="KW-1185">Reference proteome</keyword>
<dbReference type="HOGENOM" id="CLU_2201016_0_0_1"/>
<sequence>MDEHQGAVELAGGDPHGHQLGPARSNDHPEPPGAGDLRARDDSGLASVAGQLLGPDDSGLDGLIAMAAAAGGDVPPGPSVPSIARKDTAPVHRLMEALVSSHRKNSVA</sequence>
<evidence type="ECO:0000256" key="1">
    <source>
        <dbReference type="SAM" id="MobiDB-lite"/>
    </source>
</evidence>
<organism evidence="2">
    <name type="scientific">Oryza brachyantha</name>
    <name type="common">malo sina</name>
    <dbReference type="NCBI Taxonomy" id="4533"/>
    <lineage>
        <taxon>Eukaryota</taxon>
        <taxon>Viridiplantae</taxon>
        <taxon>Streptophyta</taxon>
        <taxon>Embryophyta</taxon>
        <taxon>Tracheophyta</taxon>
        <taxon>Spermatophyta</taxon>
        <taxon>Magnoliopsida</taxon>
        <taxon>Liliopsida</taxon>
        <taxon>Poales</taxon>
        <taxon>Poaceae</taxon>
        <taxon>BOP clade</taxon>
        <taxon>Oryzoideae</taxon>
        <taxon>Oryzeae</taxon>
        <taxon>Oryzinae</taxon>
        <taxon>Oryza</taxon>
    </lineage>
</organism>
<dbReference type="AlphaFoldDB" id="J3LEH5"/>
<feature type="compositionally biased region" description="Low complexity" evidence="1">
    <location>
        <begin position="50"/>
        <end position="60"/>
    </location>
</feature>
<feature type="region of interest" description="Disordered" evidence="1">
    <location>
        <begin position="1"/>
        <end position="60"/>
    </location>
</feature>
<proteinExistence type="predicted"/>
<dbReference type="Proteomes" id="UP000006038">
    <property type="component" value="Unassembled WGS sequence"/>
</dbReference>
<name>J3LEH5_ORYBR</name>
<evidence type="ECO:0000313" key="3">
    <source>
        <dbReference type="Proteomes" id="UP000006038"/>
    </source>
</evidence>